<proteinExistence type="predicted"/>
<dbReference type="InterPro" id="IPR029068">
    <property type="entry name" value="Glyas_Bleomycin-R_OHBP_Dase"/>
</dbReference>
<dbReference type="EMBL" id="MLJW01003708">
    <property type="protein sequence ID" value="OIQ71474.1"/>
    <property type="molecule type" value="Genomic_DNA"/>
</dbReference>
<dbReference type="InterPro" id="IPR041581">
    <property type="entry name" value="Glyoxalase_6"/>
</dbReference>
<evidence type="ECO:0000259" key="1">
    <source>
        <dbReference type="Pfam" id="PF18029"/>
    </source>
</evidence>
<organism evidence="2">
    <name type="scientific">mine drainage metagenome</name>
    <dbReference type="NCBI Taxonomy" id="410659"/>
    <lineage>
        <taxon>unclassified sequences</taxon>
        <taxon>metagenomes</taxon>
        <taxon>ecological metagenomes</taxon>
    </lineage>
</organism>
<dbReference type="SUPFAM" id="SSF54593">
    <property type="entry name" value="Glyoxalase/Bleomycin resistance protein/Dihydroxybiphenyl dioxygenase"/>
    <property type="match status" value="1"/>
</dbReference>
<sequence length="129" mass="14029">MAIGRYSATVLDCPDPIALANFYGAITGWPINAKRTWRDESGTVGWAELSSDEGAALGFELVDDYCPPTWPEGEVPQQAHLDFEVANLDIAEGEVLRIGATKADFQPGTDLRVFFDPAGHPFCLVRGDE</sequence>
<reference evidence="2" key="1">
    <citation type="submission" date="2016-10" db="EMBL/GenBank/DDBJ databases">
        <title>Sequence of Gallionella enrichment culture.</title>
        <authorList>
            <person name="Poehlein A."/>
            <person name="Muehling M."/>
            <person name="Daniel R."/>
        </authorList>
    </citation>
    <scope>NUCLEOTIDE SEQUENCE</scope>
</reference>
<comment type="caution">
    <text evidence="2">The sequence shown here is derived from an EMBL/GenBank/DDBJ whole genome shotgun (WGS) entry which is preliminary data.</text>
</comment>
<accession>A0A1J5PJX7</accession>
<dbReference type="PANTHER" id="PTHR35908">
    <property type="entry name" value="HYPOTHETICAL FUSION PROTEIN"/>
    <property type="match status" value="1"/>
</dbReference>
<dbReference type="CDD" id="cd06587">
    <property type="entry name" value="VOC"/>
    <property type="match status" value="1"/>
</dbReference>
<dbReference type="Gene3D" id="3.10.180.10">
    <property type="entry name" value="2,3-Dihydroxybiphenyl 1,2-Dioxygenase, domain 1"/>
    <property type="match status" value="1"/>
</dbReference>
<feature type="domain" description="Glyoxalase-like" evidence="1">
    <location>
        <begin position="9"/>
        <end position="125"/>
    </location>
</feature>
<evidence type="ECO:0000313" key="2">
    <source>
        <dbReference type="EMBL" id="OIQ71474.1"/>
    </source>
</evidence>
<dbReference type="Pfam" id="PF18029">
    <property type="entry name" value="Glyoxalase_6"/>
    <property type="match status" value="1"/>
</dbReference>
<gene>
    <name evidence="2" type="ORF">GALL_469070</name>
</gene>
<name>A0A1J5PJX7_9ZZZZ</name>
<dbReference type="PANTHER" id="PTHR35908:SF1">
    <property type="entry name" value="CONSERVED PROTEIN"/>
    <property type="match status" value="1"/>
</dbReference>
<dbReference type="AlphaFoldDB" id="A0A1J5PJX7"/>
<protein>
    <submittedName>
        <fullName evidence="2">Glyoxalase-like domain protein</fullName>
    </submittedName>
</protein>